<dbReference type="Pfam" id="PF13561">
    <property type="entry name" value="adh_short_C2"/>
    <property type="match status" value="1"/>
</dbReference>
<dbReference type="InterPro" id="IPR020904">
    <property type="entry name" value="Sc_DH/Rdtase_CS"/>
</dbReference>
<keyword evidence="2" id="KW-0521">NADP</keyword>
<dbReference type="FunFam" id="3.40.50.720:FF:000084">
    <property type="entry name" value="Short-chain dehydrogenase reductase"/>
    <property type="match status" value="1"/>
</dbReference>
<dbReference type="SUPFAM" id="SSF51735">
    <property type="entry name" value="NAD(P)-binding Rossmann-fold domains"/>
    <property type="match status" value="1"/>
</dbReference>
<feature type="region of interest" description="Disordered" evidence="4">
    <location>
        <begin position="1"/>
        <end position="20"/>
    </location>
</feature>
<dbReference type="Proteomes" id="UP001370758">
    <property type="component" value="Unassembled WGS sequence"/>
</dbReference>
<evidence type="ECO:0000256" key="3">
    <source>
        <dbReference type="ARBA" id="ARBA00023002"/>
    </source>
</evidence>
<evidence type="ECO:0000256" key="1">
    <source>
        <dbReference type="ARBA" id="ARBA00006484"/>
    </source>
</evidence>
<dbReference type="Gene3D" id="3.40.50.720">
    <property type="entry name" value="NAD(P)-binding Rossmann-like Domain"/>
    <property type="match status" value="1"/>
</dbReference>
<evidence type="ECO:0000313" key="6">
    <source>
        <dbReference type="Proteomes" id="UP001370758"/>
    </source>
</evidence>
<sequence length="306" mass="33163">MEWFQPGQQDGIYQHNNTEPPAQDRGLFSLLSLKGRTAIVTGAAKGIGYAVVEAFAEAGANVALWYNSNEEAIEKASRISEVYGVICKAYKVDVTDEAALKTTLDQSVKDLNGRLDIFVANVGIPWLHGRTIDSPSEQFHNILNVNFVSAYYSAKAAGKYFERQKNEGTDVNGAKLENYTTGSFIVTSSTAGKRQLVPQAYTAYNATKAALTHFAKGLAIEYIQFARVNIVSPGYIATEALGAAPAPMRVAWKGRTPMGREGSVTEIKAAYVYLASDASSFATGTEIVLDGGWSFEWMPGVLSKLF</sequence>
<name>A0AAV9W4C8_9PEZI</name>
<gene>
    <name evidence="5" type="ORF">TWF481_009602</name>
</gene>
<dbReference type="EMBL" id="JAVHJL010000006">
    <property type="protein sequence ID" value="KAK6501776.1"/>
    <property type="molecule type" value="Genomic_DNA"/>
</dbReference>
<dbReference type="PANTHER" id="PTHR43008">
    <property type="entry name" value="BENZIL REDUCTASE"/>
    <property type="match status" value="1"/>
</dbReference>
<reference evidence="5 6" key="1">
    <citation type="submission" date="2023-08" db="EMBL/GenBank/DDBJ databases">
        <authorList>
            <person name="Palmer J.M."/>
        </authorList>
    </citation>
    <scope>NUCLEOTIDE SEQUENCE [LARGE SCALE GENOMIC DNA]</scope>
    <source>
        <strain evidence="5 6">TWF481</strain>
    </source>
</reference>
<proteinExistence type="inferred from homology"/>
<keyword evidence="6" id="KW-1185">Reference proteome</keyword>
<dbReference type="InterPro" id="IPR002347">
    <property type="entry name" value="SDR_fam"/>
</dbReference>
<evidence type="ECO:0000313" key="5">
    <source>
        <dbReference type="EMBL" id="KAK6501776.1"/>
    </source>
</evidence>
<evidence type="ECO:0000256" key="4">
    <source>
        <dbReference type="SAM" id="MobiDB-lite"/>
    </source>
</evidence>
<dbReference type="InterPro" id="IPR036291">
    <property type="entry name" value="NAD(P)-bd_dom_sf"/>
</dbReference>
<keyword evidence="3" id="KW-0560">Oxidoreductase</keyword>
<dbReference type="AlphaFoldDB" id="A0AAV9W4C8"/>
<dbReference type="GO" id="GO:0050664">
    <property type="term" value="F:oxidoreductase activity, acting on NAD(P)H, oxygen as acceptor"/>
    <property type="evidence" value="ECO:0007669"/>
    <property type="project" value="TreeGrafter"/>
</dbReference>
<organism evidence="5 6">
    <name type="scientific">Arthrobotrys musiformis</name>
    <dbReference type="NCBI Taxonomy" id="47236"/>
    <lineage>
        <taxon>Eukaryota</taxon>
        <taxon>Fungi</taxon>
        <taxon>Dikarya</taxon>
        <taxon>Ascomycota</taxon>
        <taxon>Pezizomycotina</taxon>
        <taxon>Orbiliomycetes</taxon>
        <taxon>Orbiliales</taxon>
        <taxon>Orbiliaceae</taxon>
        <taxon>Arthrobotrys</taxon>
    </lineage>
</organism>
<dbReference type="PANTHER" id="PTHR43008:SF13">
    <property type="entry name" value="L-XYLULOSE REDUCTASE-RELATED"/>
    <property type="match status" value="1"/>
</dbReference>
<accession>A0AAV9W4C8</accession>
<dbReference type="PRINTS" id="PR00081">
    <property type="entry name" value="GDHRDH"/>
</dbReference>
<protein>
    <submittedName>
        <fullName evidence="5">Uncharacterized protein</fullName>
    </submittedName>
</protein>
<evidence type="ECO:0000256" key="2">
    <source>
        <dbReference type="ARBA" id="ARBA00022857"/>
    </source>
</evidence>
<dbReference type="GO" id="GO:0016616">
    <property type="term" value="F:oxidoreductase activity, acting on the CH-OH group of donors, NAD or NADP as acceptor"/>
    <property type="evidence" value="ECO:0007669"/>
    <property type="project" value="UniProtKB-ARBA"/>
</dbReference>
<comment type="caution">
    <text evidence="5">The sequence shown here is derived from an EMBL/GenBank/DDBJ whole genome shotgun (WGS) entry which is preliminary data.</text>
</comment>
<dbReference type="PROSITE" id="PS00061">
    <property type="entry name" value="ADH_SHORT"/>
    <property type="match status" value="1"/>
</dbReference>
<comment type="similarity">
    <text evidence="1">Belongs to the short-chain dehydrogenases/reductases (SDR) family.</text>
</comment>